<dbReference type="PANTHER" id="PTHR14344:SF3">
    <property type="entry name" value="WD REPEAT-CONTAINING PROTEIN 6"/>
    <property type="match status" value="1"/>
</dbReference>
<dbReference type="GO" id="GO:0030488">
    <property type="term" value="P:tRNA methylation"/>
    <property type="evidence" value="ECO:0007669"/>
    <property type="project" value="TreeGrafter"/>
</dbReference>
<dbReference type="SUPFAM" id="SSF50998">
    <property type="entry name" value="Quinoprotein alcohol dehydrogenase-like"/>
    <property type="match status" value="1"/>
</dbReference>
<dbReference type="Gene3D" id="2.130.10.10">
    <property type="entry name" value="YVTN repeat-like/Quinoprotein amine dehydrogenase"/>
    <property type="match status" value="5"/>
</dbReference>
<sequence length="1302" mass="147057">MSNIPISTTISSAQYSSVDNSKTIANHITIFEKNVYLGPVYCINFSKIVPSILYAGIGPKLHIFETQSGKEIGSIAIFEKGGSIKGIKFISCGKPEGQSLDLQHIDSLSSSSLPHNTNFIIEEFIIYGQKRLKIVQLLISLTMDEHDSSVSMARVEQCQIWNFGEMCDWILDVLNVPINSNYYDQTHTQFTMKSLCVGYAHNFIQILSYDDTILKTTKEEFRKFMHENIFITQHSGKIQEFTQNMTLLKTIKSYPNCLLYSMALFFNRNYTSLQDIDSTTNLNSILENIHVASGTVFNTVIIWNCKNNTKDTVIQMKGHNGVIFHVEWSEDGKQLCSTSDDRTLILWKFNKQPLQDSTHNSSIDSNQTLETTQESYTSVVFYGHNARVWHCKFTKHFIISASEDATIRVWDYDGNCVSTLQGHIGRNVWRIDIDSKQQVIASGGGDSSVKLWSLKKIQDYAIIHHNFELPQMTVLPNQSKKQVDMVRCMHAMNQHIYVGTKKGFVYKVNVLSGKYSQIFNTSMVSGMGSISSKDAAPLLCVVRCSPCEQYICIGNSVGYCCILDISTGTVIAKFQAMSSRILAVFWVSNLDDDTFTLYFSSPTGTMKAFGISSSKREEVSSSSEPSSSMKVNSLSSASCASVTEGAHYLVKGKIQTLCAIRDEGILITGDDEGFIHILRASQNINGSDEKAPEFVMRMAHTDQVCDIKYINRETIYSVGRDGSICFYNLIQDENTGLFTLVKHQQERLKSIMTNLDRIFISYRMQDSAEKTAFQVVSDGCDFADTIPASTFNKMETEIILIGFYGSHMIVYNYTKRYRIASCKCGASRGIYDFVYTNLYDTPQLVCSASFFRDSLIMNFTEKKQEKDLSLFKNQTPFILFHGREVLNATHWKSNNGLRIVTCSEDTKIRILSYGEVNTSHETSPIEENCNNISTLAILNAHESSVKELSLLDYGENSKILISGGGKEQFAIWKIEERDTTSSITTDLLLNINLTSQYLSLFHPQIYQDFMNRESTHHPQHSFKTYHMKNKSRMDIINFRILSLDAFFCTTNLEELIILVGSSDGLVKVFSTQKQMRKLKPIAHSFLHNGPVLSLATIPLEHDRRLIFSGSTNGKLYCCMLDQKHIEHCESELNFKLTLIEPFFKCDVHQSGVNCMHVHHLENDPSIIHVCTGGDDQSVNLAILKFEMLSQQLRLVSNVHLEGVHSSAVSGVFSTPTILSENIQDQLNLVVSIGIDQRLNVYSVSPQRETFEIIACCMSEVNNISHMHVIEEKDHFKVVIVGIGMQIISIRKELIQHRLKNIN</sequence>
<dbReference type="PROSITE" id="PS50294">
    <property type="entry name" value="WD_REPEATS_REGION"/>
    <property type="match status" value="2"/>
</dbReference>
<dbReference type="PANTHER" id="PTHR14344">
    <property type="entry name" value="WD REPEAT PROTEIN"/>
    <property type="match status" value="1"/>
</dbReference>
<evidence type="ECO:0000256" key="3">
    <source>
        <dbReference type="ARBA" id="ARBA00022574"/>
    </source>
</evidence>
<feature type="repeat" description="WD" evidence="7">
    <location>
        <begin position="381"/>
        <end position="411"/>
    </location>
</feature>
<keyword evidence="5" id="KW-0677">Repeat</keyword>
<keyword evidence="2" id="KW-0963">Cytoplasm</keyword>
<keyword evidence="4" id="KW-0819">tRNA processing</keyword>
<dbReference type="VEuPathDB" id="AmoebaDB:NfTy_078140"/>
<dbReference type="InterPro" id="IPR036322">
    <property type="entry name" value="WD40_repeat_dom_sf"/>
</dbReference>
<feature type="repeat" description="WD" evidence="7">
    <location>
        <begin position="316"/>
        <end position="357"/>
    </location>
</feature>
<evidence type="ECO:0000256" key="6">
    <source>
        <dbReference type="ARBA" id="ARBA00038255"/>
    </source>
</evidence>
<dbReference type="RefSeq" id="XP_044559352.1">
    <property type="nucleotide sequence ID" value="XM_044709713.1"/>
</dbReference>
<evidence type="ECO:0000256" key="2">
    <source>
        <dbReference type="ARBA" id="ARBA00022490"/>
    </source>
</evidence>
<dbReference type="GeneID" id="68113331"/>
<comment type="similarity">
    <text evidence="6">Belongs to the WD repeat WDR6 family.</text>
</comment>
<dbReference type="PRINTS" id="PR00320">
    <property type="entry name" value="GPROTEINBRPT"/>
</dbReference>
<dbReference type="InterPro" id="IPR001680">
    <property type="entry name" value="WD40_rpt"/>
</dbReference>
<dbReference type="Proteomes" id="UP000444721">
    <property type="component" value="Unassembled WGS sequence"/>
</dbReference>
<evidence type="ECO:0000313" key="8">
    <source>
        <dbReference type="EMBL" id="KAF0974639.1"/>
    </source>
</evidence>
<dbReference type="VEuPathDB" id="AmoebaDB:NF0094580"/>
<dbReference type="InterPro" id="IPR051973">
    <property type="entry name" value="tRNA_Anticodon_Mtase-Reg"/>
</dbReference>
<dbReference type="InterPro" id="IPR015943">
    <property type="entry name" value="WD40/YVTN_repeat-like_dom_sf"/>
</dbReference>
<name>A0A6A5BNZ8_NAEFO</name>
<dbReference type="VEuPathDB" id="AmoebaDB:FDP41_006113"/>
<comment type="subcellular location">
    <subcellularLocation>
        <location evidence="1">Cytoplasm</location>
    </subcellularLocation>
</comment>
<dbReference type="PROSITE" id="PS50082">
    <property type="entry name" value="WD_REPEATS_2"/>
    <property type="match status" value="2"/>
</dbReference>
<dbReference type="Pfam" id="PF00400">
    <property type="entry name" value="WD40"/>
    <property type="match status" value="3"/>
</dbReference>
<evidence type="ECO:0000256" key="4">
    <source>
        <dbReference type="ARBA" id="ARBA00022694"/>
    </source>
</evidence>
<dbReference type="OrthoDB" id="5594999at2759"/>
<keyword evidence="3 7" id="KW-0853">WD repeat</keyword>
<accession>A0A6A5BNZ8</accession>
<comment type="caution">
    <text evidence="8">The sequence shown here is derived from an EMBL/GenBank/DDBJ whole genome shotgun (WGS) entry which is preliminary data.</text>
</comment>
<organism evidence="8 9">
    <name type="scientific">Naegleria fowleri</name>
    <name type="common">Brain eating amoeba</name>
    <dbReference type="NCBI Taxonomy" id="5763"/>
    <lineage>
        <taxon>Eukaryota</taxon>
        <taxon>Discoba</taxon>
        <taxon>Heterolobosea</taxon>
        <taxon>Tetramitia</taxon>
        <taxon>Eutetramitia</taxon>
        <taxon>Vahlkampfiidae</taxon>
        <taxon>Naegleria</taxon>
    </lineage>
</organism>
<proteinExistence type="inferred from homology"/>
<dbReference type="InterPro" id="IPR020472">
    <property type="entry name" value="WD40_PAC1"/>
</dbReference>
<reference evidence="8 9" key="1">
    <citation type="journal article" date="2019" name="Sci. Rep.">
        <title>Nanopore sequencing improves the draft genome of the human pathogenic amoeba Naegleria fowleri.</title>
        <authorList>
            <person name="Liechti N."/>
            <person name="Schurch N."/>
            <person name="Bruggmann R."/>
            <person name="Wittwer M."/>
        </authorList>
    </citation>
    <scope>NUCLEOTIDE SEQUENCE [LARGE SCALE GENOMIC DNA]</scope>
    <source>
        <strain evidence="8 9">ATCC 30894</strain>
    </source>
</reference>
<dbReference type="OMA" id="ECGGWRR"/>
<dbReference type="GO" id="GO:0005737">
    <property type="term" value="C:cytoplasm"/>
    <property type="evidence" value="ECO:0007669"/>
    <property type="project" value="UniProtKB-SubCell"/>
</dbReference>
<protein>
    <submittedName>
        <fullName evidence="8">Uncharacterized protein</fullName>
    </submittedName>
</protein>
<evidence type="ECO:0000256" key="7">
    <source>
        <dbReference type="PROSITE-ProRule" id="PRU00221"/>
    </source>
</evidence>
<gene>
    <name evidence="8" type="ORF">FDP41_006113</name>
</gene>
<dbReference type="InterPro" id="IPR011047">
    <property type="entry name" value="Quinoprotein_ADH-like_sf"/>
</dbReference>
<keyword evidence="9" id="KW-1185">Reference proteome</keyword>
<evidence type="ECO:0000256" key="1">
    <source>
        <dbReference type="ARBA" id="ARBA00004496"/>
    </source>
</evidence>
<dbReference type="EMBL" id="VFQX01000051">
    <property type="protein sequence ID" value="KAF0974639.1"/>
    <property type="molecule type" value="Genomic_DNA"/>
</dbReference>
<evidence type="ECO:0000256" key="5">
    <source>
        <dbReference type="ARBA" id="ARBA00022737"/>
    </source>
</evidence>
<dbReference type="SUPFAM" id="SSF50978">
    <property type="entry name" value="WD40 repeat-like"/>
    <property type="match status" value="3"/>
</dbReference>
<evidence type="ECO:0000313" key="9">
    <source>
        <dbReference type="Proteomes" id="UP000444721"/>
    </source>
</evidence>
<dbReference type="SMART" id="SM00320">
    <property type="entry name" value="WD40"/>
    <property type="match status" value="10"/>
</dbReference>